<dbReference type="InterPro" id="IPR045343">
    <property type="entry name" value="VpsR"/>
</dbReference>
<evidence type="ECO:0000259" key="6">
    <source>
        <dbReference type="PROSITE" id="PS50045"/>
    </source>
</evidence>
<evidence type="ECO:0000256" key="3">
    <source>
        <dbReference type="ARBA" id="ARBA00023015"/>
    </source>
</evidence>
<dbReference type="PANTHER" id="PTHR32071:SF120">
    <property type="entry name" value="TRANSCRIPTIONAL REGULATOR-RELATED"/>
    <property type="match status" value="1"/>
</dbReference>
<dbReference type="Gene3D" id="1.10.8.60">
    <property type="match status" value="1"/>
</dbReference>
<reference evidence="7 8" key="1">
    <citation type="submission" date="2017-10" db="EMBL/GenBank/DDBJ databases">
        <title>Massilia psychrophilum sp. nov., a novel purple-pigmented bacterium isolated from Tianshan glacier, Xinjiang Municipality, China.</title>
        <authorList>
            <person name="Wang H."/>
        </authorList>
    </citation>
    <scope>NUCLEOTIDE SEQUENCE [LARGE SCALE GENOMIC DNA]</scope>
    <source>
        <strain evidence="7 8">JCM 30074</strain>
    </source>
</reference>
<evidence type="ECO:0000256" key="5">
    <source>
        <dbReference type="ARBA" id="ARBA00023163"/>
    </source>
</evidence>
<dbReference type="Gene3D" id="3.40.50.300">
    <property type="entry name" value="P-loop containing nucleotide triphosphate hydrolases"/>
    <property type="match status" value="1"/>
</dbReference>
<dbReference type="PROSITE" id="PS50045">
    <property type="entry name" value="SIGMA54_INTERACT_4"/>
    <property type="match status" value="1"/>
</dbReference>
<dbReference type="Proteomes" id="UP000230390">
    <property type="component" value="Unassembled WGS sequence"/>
</dbReference>
<dbReference type="InterPro" id="IPR009057">
    <property type="entry name" value="Homeodomain-like_sf"/>
</dbReference>
<comment type="caution">
    <text evidence="7">The sequence shown here is derived from an EMBL/GenBank/DDBJ whole genome shotgun (WGS) entry which is preliminary data.</text>
</comment>
<keyword evidence="5" id="KW-0804">Transcription</keyword>
<evidence type="ECO:0000313" key="7">
    <source>
        <dbReference type="EMBL" id="PIL41976.1"/>
    </source>
</evidence>
<dbReference type="InterPro" id="IPR058031">
    <property type="entry name" value="AAA_lid_NorR"/>
</dbReference>
<dbReference type="GO" id="GO:0006355">
    <property type="term" value="P:regulation of DNA-templated transcription"/>
    <property type="evidence" value="ECO:0007669"/>
    <property type="project" value="InterPro"/>
</dbReference>
<dbReference type="SUPFAM" id="SSF52540">
    <property type="entry name" value="P-loop containing nucleoside triphosphate hydrolases"/>
    <property type="match status" value="1"/>
</dbReference>
<evidence type="ECO:0000313" key="8">
    <source>
        <dbReference type="Proteomes" id="UP000230390"/>
    </source>
</evidence>
<dbReference type="PROSITE" id="PS00676">
    <property type="entry name" value="SIGMA54_INTERACT_2"/>
    <property type="match status" value="1"/>
</dbReference>
<dbReference type="InterPro" id="IPR025662">
    <property type="entry name" value="Sigma_54_int_dom_ATP-bd_1"/>
</dbReference>
<dbReference type="InterPro" id="IPR025944">
    <property type="entry name" value="Sigma_54_int_dom_CS"/>
</dbReference>
<dbReference type="AlphaFoldDB" id="A0A2G8T7E0"/>
<dbReference type="PROSITE" id="PS00675">
    <property type="entry name" value="SIGMA54_INTERACT_1"/>
    <property type="match status" value="1"/>
</dbReference>
<dbReference type="OrthoDB" id="9761705at2"/>
<keyword evidence="4" id="KW-0238">DNA-binding</keyword>
<dbReference type="GO" id="GO:0005524">
    <property type="term" value="F:ATP binding"/>
    <property type="evidence" value="ECO:0007669"/>
    <property type="project" value="UniProtKB-KW"/>
</dbReference>
<accession>A0A2G8T7E0</accession>
<protein>
    <submittedName>
        <fullName evidence="7">Sigma-54-dependent Fis family transcriptional regulator</fullName>
    </submittedName>
</protein>
<dbReference type="InterPro" id="IPR002078">
    <property type="entry name" value="Sigma_54_int"/>
</dbReference>
<keyword evidence="3" id="KW-0805">Transcription regulation</keyword>
<dbReference type="PROSITE" id="PS00688">
    <property type="entry name" value="SIGMA54_INTERACT_3"/>
    <property type="match status" value="1"/>
</dbReference>
<feature type="domain" description="Sigma-54 factor interaction" evidence="6">
    <location>
        <begin position="140"/>
        <end position="369"/>
    </location>
</feature>
<proteinExistence type="predicted"/>
<dbReference type="InterPro" id="IPR003593">
    <property type="entry name" value="AAA+_ATPase"/>
</dbReference>
<dbReference type="Gene3D" id="1.10.10.60">
    <property type="entry name" value="Homeodomain-like"/>
    <property type="match status" value="1"/>
</dbReference>
<organism evidence="7 8">
    <name type="scientific">Massilia eurypsychrophila</name>
    <dbReference type="NCBI Taxonomy" id="1485217"/>
    <lineage>
        <taxon>Bacteria</taxon>
        <taxon>Pseudomonadati</taxon>
        <taxon>Pseudomonadota</taxon>
        <taxon>Betaproteobacteria</taxon>
        <taxon>Burkholderiales</taxon>
        <taxon>Oxalobacteraceae</taxon>
        <taxon>Telluria group</taxon>
        <taxon>Massilia</taxon>
    </lineage>
</organism>
<keyword evidence="8" id="KW-1185">Reference proteome</keyword>
<dbReference type="Pfam" id="PF00158">
    <property type="entry name" value="Sigma54_activat"/>
    <property type="match status" value="1"/>
</dbReference>
<gene>
    <name evidence="7" type="ORF">CR105_26785</name>
</gene>
<evidence type="ECO:0000256" key="1">
    <source>
        <dbReference type="ARBA" id="ARBA00022741"/>
    </source>
</evidence>
<evidence type="ECO:0000256" key="2">
    <source>
        <dbReference type="ARBA" id="ARBA00022840"/>
    </source>
</evidence>
<name>A0A2G8T7E0_9BURK</name>
<dbReference type="Pfam" id="PF20161">
    <property type="entry name" value="VpsR"/>
    <property type="match status" value="1"/>
</dbReference>
<keyword evidence="1" id="KW-0547">Nucleotide-binding</keyword>
<evidence type="ECO:0000256" key="4">
    <source>
        <dbReference type="ARBA" id="ARBA00023125"/>
    </source>
</evidence>
<dbReference type="FunFam" id="3.40.50.300:FF:000006">
    <property type="entry name" value="DNA-binding transcriptional regulator NtrC"/>
    <property type="match status" value="1"/>
</dbReference>
<keyword evidence="2" id="KW-0067">ATP-binding</keyword>
<dbReference type="InterPro" id="IPR027417">
    <property type="entry name" value="P-loop_NTPase"/>
</dbReference>
<dbReference type="EMBL" id="PDOC01000048">
    <property type="protein sequence ID" value="PIL41976.1"/>
    <property type="molecule type" value="Genomic_DNA"/>
</dbReference>
<dbReference type="SUPFAM" id="SSF46689">
    <property type="entry name" value="Homeodomain-like"/>
    <property type="match status" value="1"/>
</dbReference>
<sequence length="443" mass="48884">MRLNRLICISPHGLDAVRNNCGPLSKWDICIASSIQEADQILQTQQYKVGLLLDFIGIESSAEAYRFFNRHSNIRWIGLLDRKILDCPETRALVADNLSDFQTLPLDRARLNYTIGHAFGFVLLRERVADVEQIGVVDAILGNSIAIISLRSQIRKIARTNAPVLIWGESGSGKELVAHAIHMNSSRAGGPFVPVNCGAFAASLIQSELFGYESGSFTGAAKGKAGLLESAAGGTLFLDEIGDLPLDSQTNFLRFLQERTITRIGATREISVDARVIAASHVNLKDAVARGQFREDLYYRLNVLPIEVPSLRARRVDVSLLSEHFFKFYNFEKGAHVKGFSRKALMALERYDWPGNVRELINCVRRAMVLADGAMIMPSDLNLADPSTLFNGDALGESRMSAERDAICLSLAIAKKNVTHAARDLGVSRMSLYRLIAKHNITV</sequence>
<dbReference type="Pfam" id="PF25601">
    <property type="entry name" value="AAA_lid_14"/>
    <property type="match status" value="1"/>
</dbReference>
<dbReference type="CDD" id="cd00009">
    <property type="entry name" value="AAA"/>
    <property type="match status" value="1"/>
</dbReference>
<dbReference type="InterPro" id="IPR025943">
    <property type="entry name" value="Sigma_54_int_dom_ATP-bd_2"/>
</dbReference>
<dbReference type="SMART" id="SM00382">
    <property type="entry name" value="AAA"/>
    <property type="match status" value="1"/>
</dbReference>
<dbReference type="PANTHER" id="PTHR32071">
    <property type="entry name" value="TRANSCRIPTIONAL REGULATORY PROTEIN"/>
    <property type="match status" value="1"/>
</dbReference>
<dbReference type="GO" id="GO:0003677">
    <property type="term" value="F:DNA binding"/>
    <property type="evidence" value="ECO:0007669"/>
    <property type="project" value="UniProtKB-KW"/>
</dbReference>